<feature type="compositionally biased region" description="Low complexity" evidence="2">
    <location>
        <begin position="113"/>
        <end position="136"/>
    </location>
</feature>
<feature type="region of interest" description="Disordered" evidence="2">
    <location>
        <begin position="103"/>
        <end position="148"/>
    </location>
</feature>
<feature type="compositionally biased region" description="Basic and acidic residues" evidence="2">
    <location>
        <begin position="256"/>
        <end position="265"/>
    </location>
</feature>
<keyword evidence="5" id="KW-1185">Reference proteome</keyword>
<proteinExistence type="predicted"/>
<sequence>MTLSEFVESKTYKTIMKYVYGWGASVVLAGALFKIQHYPGAGAMLVAGMSTEVLIFFLSAFEPLHEEPDWTLVYPELAGMTNDLDDDLPRQDYGIQRDSRLFNVSEAPPPAPTQAAPTQQAPAPQRSGEAQPQGVAPAGGGYPPAGGQKTYALERFDELLEKAELGPDLFVKMGEGIQRLSNTAEDLNKMQDVVAANENYAANMHNASESARQLSETFNSSSDVVQSSTSSMSEASLKAAEKMEQTGDDLSSAARESAETIKHSFTEASKNSAAKIEQSFDGFSDAAKSSSENLAQNAEKAGQHLLDAANETGSVLSQSYQQLISEMESSMQNLKSGNQSYIEQIDVQNKHLTALNSIYELQMQNLNQQNEQSQELYNKANQAIENMSAAVGDTQKYKEELNKLNDNLAALNNVYGNMLSSFNLNVNE</sequence>
<evidence type="ECO:0000256" key="2">
    <source>
        <dbReference type="SAM" id="MobiDB-lite"/>
    </source>
</evidence>
<dbReference type="Pfam" id="PF22827">
    <property type="entry name" value="GldL_N"/>
    <property type="match status" value="1"/>
</dbReference>
<dbReference type="STRING" id="1307839.L21SP5_02450"/>
<feature type="region of interest" description="Disordered" evidence="2">
    <location>
        <begin position="215"/>
        <end position="271"/>
    </location>
</feature>
<dbReference type="RefSeq" id="WP_095532278.1">
    <property type="nucleotide sequence ID" value="NZ_CP013118.1"/>
</dbReference>
<evidence type="ECO:0000313" key="5">
    <source>
        <dbReference type="Proteomes" id="UP000064893"/>
    </source>
</evidence>
<feature type="coiled-coil region" evidence="1">
    <location>
        <begin position="349"/>
        <end position="414"/>
    </location>
</feature>
<dbReference type="NCBIfam" id="TIGR03513">
    <property type="entry name" value="GldL_gliding"/>
    <property type="match status" value="1"/>
</dbReference>
<gene>
    <name evidence="4" type="ORF">L21SP5_02450</name>
</gene>
<dbReference type="OrthoDB" id="1466660at2"/>
<accession>A0A0S2I1A3</accession>
<dbReference type="InterPro" id="IPR019852">
    <property type="entry name" value="Motility-assoc_prot_GldL"/>
</dbReference>
<evidence type="ECO:0000313" key="4">
    <source>
        <dbReference type="EMBL" id="ALO16077.1"/>
    </source>
</evidence>
<reference evidence="4 5" key="1">
    <citation type="submission" date="2015-11" db="EMBL/GenBank/DDBJ databases">
        <title>Description and complete genome sequence of a novel strain predominating in hypersaline microbial mats and representing a new family of the Bacteriodetes phylum.</title>
        <authorList>
            <person name="Spring S."/>
            <person name="Bunk B."/>
            <person name="Sproer C."/>
            <person name="Klenk H.-P."/>
        </authorList>
    </citation>
    <scope>NUCLEOTIDE SEQUENCE [LARGE SCALE GENOMIC DNA]</scope>
    <source>
        <strain evidence="4 5">L21-Spi-D4</strain>
    </source>
</reference>
<dbReference type="KEGG" id="blq:L21SP5_02450"/>
<dbReference type="PATRIC" id="fig|1307839.3.peg.2570"/>
<organism evidence="4 5">
    <name type="scientific">Salinivirga cyanobacteriivorans</name>
    <dbReference type="NCBI Taxonomy" id="1307839"/>
    <lineage>
        <taxon>Bacteria</taxon>
        <taxon>Pseudomonadati</taxon>
        <taxon>Bacteroidota</taxon>
        <taxon>Bacteroidia</taxon>
        <taxon>Bacteroidales</taxon>
        <taxon>Salinivirgaceae</taxon>
        <taxon>Salinivirga</taxon>
    </lineage>
</organism>
<feature type="domain" description="Gliding motility protein GldL-like N-terminal" evidence="3">
    <location>
        <begin position="19"/>
        <end position="79"/>
    </location>
</feature>
<dbReference type="Proteomes" id="UP000064893">
    <property type="component" value="Chromosome"/>
</dbReference>
<dbReference type="EMBL" id="CP013118">
    <property type="protein sequence ID" value="ALO16077.1"/>
    <property type="molecule type" value="Genomic_DNA"/>
</dbReference>
<feature type="compositionally biased region" description="Low complexity" evidence="2">
    <location>
        <begin position="220"/>
        <end position="236"/>
    </location>
</feature>
<protein>
    <submittedName>
        <fullName evidence="4">Gliding motility-associated protein GldL</fullName>
    </submittedName>
</protein>
<dbReference type="AlphaFoldDB" id="A0A0S2I1A3"/>
<evidence type="ECO:0000256" key="1">
    <source>
        <dbReference type="SAM" id="Coils"/>
    </source>
</evidence>
<name>A0A0S2I1A3_9BACT</name>
<keyword evidence="1" id="KW-0175">Coiled coil</keyword>
<evidence type="ECO:0000259" key="3">
    <source>
        <dbReference type="Pfam" id="PF22827"/>
    </source>
</evidence>
<dbReference type="InterPro" id="IPR055087">
    <property type="entry name" value="GldL-like_N"/>
</dbReference>